<proteinExistence type="predicted"/>
<reference evidence="1 2" key="1">
    <citation type="submission" date="2021-01" db="EMBL/GenBank/DDBJ databases">
        <title>Carboxyliciviraga sp.nov., isolated from coastal sediments.</title>
        <authorList>
            <person name="Lu D."/>
            <person name="Zhang T."/>
        </authorList>
    </citation>
    <scope>NUCLEOTIDE SEQUENCE [LARGE SCALE GENOMIC DNA]</scope>
    <source>
        <strain evidence="1 2">N1Y132</strain>
    </source>
</reference>
<sequence>MKPIKINDEDGSGFTRIFAHENFEFVNPTDHYTGMQIQSRSTMYKDILKEKNAELADKVDDSFFVKKALKSWLPELEKAKKGYVPENFIKLLCSESKKEQTKLLKGQGLNPSELFSFIIKAYDDFGFTHSKYKFEHLQKGLDKSDLPSLVEKKENSIRKVGKTSLTDGQLKQSIEQRKVVVSNFFDKEDTWHCIFITYNSIGGKENWKDGKPHFHYFSDKWGLSRQEVLDRFSSGRYPSTSVHIELNEYGGK</sequence>
<keyword evidence="2" id="KW-1185">Reference proteome</keyword>
<name>A0ABS1HPM1_9BACT</name>
<evidence type="ECO:0000313" key="2">
    <source>
        <dbReference type="Proteomes" id="UP000605676"/>
    </source>
</evidence>
<dbReference type="Proteomes" id="UP000605676">
    <property type="component" value="Unassembled WGS sequence"/>
</dbReference>
<dbReference type="RefSeq" id="WP_200466848.1">
    <property type="nucleotide sequence ID" value="NZ_JAENRR010000080.1"/>
</dbReference>
<organism evidence="1 2">
    <name type="scientific">Carboxylicivirga marina</name>
    <dbReference type="NCBI Taxonomy" id="2800988"/>
    <lineage>
        <taxon>Bacteria</taxon>
        <taxon>Pseudomonadati</taxon>
        <taxon>Bacteroidota</taxon>
        <taxon>Bacteroidia</taxon>
        <taxon>Marinilabiliales</taxon>
        <taxon>Marinilabiliaceae</taxon>
        <taxon>Carboxylicivirga</taxon>
    </lineage>
</organism>
<comment type="caution">
    <text evidence="1">The sequence shown here is derived from an EMBL/GenBank/DDBJ whole genome shotgun (WGS) entry which is preliminary data.</text>
</comment>
<evidence type="ECO:0000313" key="1">
    <source>
        <dbReference type="EMBL" id="MBK3519629.1"/>
    </source>
</evidence>
<dbReference type="EMBL" id="JAENRR010000080">
    <property type="protein sequence ID" value="MBK3519629.1"/>
    <property type="molecule type" value="Genomic_DNA"/>
</dbReference>
<protein>
    <submittedName>
        <fullName evidence="1">Uncharacterized protein</fullName>
    </submittedName>
</protein>
<accession>A0ABS1HPM1</accession>
<gene>
    <name evidence="1" type="ORF">JIV24_19960</name>
</gene>